<dbReference type="Proteomes" id="UP000675881">
    <property type="component" value="Unassembled WGS sequence"/>
</dbReference>
<organism evidence="3 4">
    <name type="scientific">Lepeophtheirus salmonis</name>
    <name type="common">Salmon louse</name>
    <name type="synonym">Caligus salmonis</name>
    <dbReference type="NCBI Taxonomy" id="72036"/>
    <lineage>
        <taxon>Eukaryota</taxon>
        <taxon>Metazoa</taxon>
        <taxon>Ecdysozoa</taxon>
        <taxon>Arthropoda</taxon>
        <taxon>Crustacea</taxon>
        <taxon>Multicrustacea</taxon>
        <taxon>Hexanauplia</taxon>
        <taxon>Copepoda</taxon>
        <taxon>Siphonostomatoida</taxon>
        <taxon>Caligidae</taxon>
        <taxon>Lepeophtheirus</taxon>
    </lineage>
</organism>
<protein>
    <submittedName>
        <fullName evidence="3">(salmon louse) hypothetical protein</fullName>
    </submittedName>
</protein>
<dbReference type="GO" id="GO:0071897">
    <property type="term" value="P:DNA biosynthetic process"/>
    <property type="evidence" value="ECO:0007669"/>
    <property type="project" value="UniProtKB-ARBA"/>
</dbReference>
<dbReference type="PANTHER" id="PTHR47027:SF20">
    <property type="entry name" value="REVERSE TRANSCRIPTASE-LIKE PROTEIN WITH RNA-DIRECTED DNA POLYMERASE DOMAIN"/>
    <property type="match status" value="1"/>
</dbReference>
<feature type="domain" description="Reverse transcriptase" evidence="2">
    <location>
        <begin position="659"/>
        <end position="912"/>
    </location>
</feature>
<dbReference type="AlphaFoldDB" id="A0A817FE65"/>
<dbReference type="InterPro" id="IPR000477">
    <property type="entry name" value="RT_dom"/>
</dbReference>
<evidence type="ECO:0000313" key="3">
    <source>
        <dbReference type="EMBL" id="CAF2747900.1"/>
    </source>
</evidence>
<accession>A0A817FE65</accession>
<evidence type="ECO:0000259" key="2">
    <source>
        <dbReference type="PROSITE" id="PS50878"/>
    </source>
</evidence>
<dbReference type="EMBL" id="CAJNVT010000232">
    <property type="protein sequence ID" value="CAF2747900.1"/>
    <property type="molecule type" value="Genomic_DNA"/>
</dbReference>
<gene>
    <name evidence="3" type="ORF">LSAA_384</name>
</gene>
<evidence type="ECO:0000256" key="1">
    <source>
        <dbReference type="SAM" id="MobiDB-lite"/>
    </source>
</evidence>
<feature type="compositionally biased region" description="Polar residues" evidence="1">
    <location>
        <begin position="172"/>
        <end position="198"/>
    </location>
</feature>
<reference evidence="3" key="1">
    <citation type="submission" date="2021-02" db="EMBL/GenBank/DDBJ databases">
        <authorList>
            <person name="Bekaert M."/>
        </authorList>
    </citation>
    <scope>NUCLEOTIDE SEQUENCE</scope>
    <source>
        <strain evidence="3">IoA-00</strain>
    </source>
</reference>
<proteinExistence type="predicted"/>
<dbReference type="PROSITE" id="PS50878">
    <property type="entry name" value="RT_POL"/>
    <property type="match status" value="1"/>
</dbReference>
<name>A0A817FE65_LEPSM</name>
<feature type="region of interest" description="Disordered" evidence="1">
    <location>
        <begin position="167"/>
        <end position="198"/>
    </location>
</feature>
<dbReference type="CDD" id="cd01650">
    <property type="entry name" value="RT_nLTR_like"/>
    <property type="match status" value="1"/>
</dbReference>
<dbReference type="Pfam" id="PF00078">
    <property type="entry name" value="RVT_1"/>
    <property type="match status" value="1"/>
</dbReference>
<dbReference type="SUPFAM" id="SSF56672">
    <property type="entry name" value="DNA/RNA polymerases"/>
    <property type="match status" value="1"/>
</dbReference>
<sequence>MQCIPRSGRSIKIRHYASDLPPQWDEDLYKAIASMERHLINERSSEAEQNLHAWLSQLFAISCDDVIKIRHRQMYINISNEIQVAPIEAETRELLSKLKCVNKWLKTEIETLTNTAIEFTRTYPGRSDDCMYDHVCMRFSYRPRKSVMRRLRNPDLVRKLKAVTSTRRRLDNTTTEVSSDSNASYRPVNTGTDTSASANESLVAPQRHTEVIDLEPSPVPNPFIDSQEPMRIGGTTPLTRPAQMSTPNYNAGHRRELKRPIETEETPVSKTYSGVYNKPNIELGRECSASNDHLVPQGHTQPQSVSTCHDHAQMMDNLNRAMGVRLNRRPTQGQSPTAELEQANLASTNQDARAQAMLLLRAAVSTSMTHSQIVSELESQGVCQQVVRKNAHTNYTNKINADRMIKRHLDILSYRERLPTDVPGVRTWVQTNPLYLPYACARFSSYLKDRLQSGLKTRHSDVVNNLHGRLNFQTTNFTPSSLSLNGYKLLRREYRKPIASSLISSLSEILVQHPGPRLNDLLKVIVESMVLLIKTTAPNDRPRRITPSSTAKSTFAKCLSQDFPRAARAILQGDPLENNKRMPAAFAASWKTYFEQPSKADERTVPEPTQVHASLLSPITVEEVTKALPSKKAGKDPLGWNGAAVQKLDKLWLTSVFNSVLFTGTMPDVLLKARTTFIPKVPTPTAWSDYRPTNSPPSWYRRPLGRLMGISENTFVLDEVIRHSKRSFNSLSLAFLDIRKAFDSVNHQSIARALNKAGVPHEITHYLSYVLLHARTEFNDLTEVGFGSGILQGDPISGLIFNLVIDMVLEDMVFQSPFRLNGTELSCLLFADDVVLISSHNNGLQETVNSYIAAAARVGLTPNAAKCASLTIKGLRNQKRFVVDLESTIKVGNTCIPQLKSGDLYKYLGLNFSSDGLLRSSTSKKAVTMLNRLKTAPIASFHKYIILRDHLTSKLTF</sequence>
<dbReference type="InterPro" id="IPR043502">
    <property type="entry name" value="DNA/RNA_pol_sf"/>
</dbReference>
<evidence type="ECO:0000313" key="4">
    <source>
        <dbReference type="Proteomes" id="UP000675881"/>
    </source>
</evidence>
<comment type="caution">
    <text evidence="3">The sequence shown here is derived from an EMBL/GenBank/DDBJ whole genome shotgun (WGS) entry which is preliminary data.</text>
</comment>
<keyword evidence="4" id="KW-1185">Reference proteome</keyword>
<dbReference type="PANTHER" id="PTHR47027">
    <property type="entry name" value="REVERSE TRANSCRIPTASE DOMAIN-CONTAINING PROTEIN"/>
    <property type="match status" value="1"/>
</dbReference>